<dbReference type="Proteomes" id="UP000461670">
    <property type="component" value="Unassembled WGS sequence"/>
</dbReference>
<dbReference type="EMBL" id="WNDQ01000002">
    <property type="protein sequence ID" value="KAF1023815.1"/>
    <property type="molecule type" value="Genomic_DNA"/>
</dbReference>
<organism evidence="7 8">
    <name type="scientific">Paracidovorax wautersii</name>
    <dbReference type="NCBI Taxonomy" id="1177982"/>
    <lineage>
        <taxon>Bacteria</taxon>
        <taxon>Pseudomonadati</taxon>
        <taxon>Pseudomonadota</taxon>
        <taxon>Betaproteobacteria</taxon>
        <taxon>Burkholderiales</taxon>
        <taxon>Comamonadaceae</taxon>
        <taxon>Paracidovorax</taxon>
    </lineage>
</organism>
<dbReference type="AlphaFoldDB" id="A0A7V8FS33"/>
<feature type="transmembrane region" description="Helical" evidence="5">
    <location>
        <begin position="64"/>
        <end position="83"/>
    </location>
</feature>
<dbReference type="SUPFAM" id="SSF103473">
    <property type="entry name" value="MFS general substrate transporter"/>
    <property type="match status" value="1"/>
</dbReference>
<protein>
    <submittedName>
        <fullName evidence="7">3-hydroxybenzoate transporter MhbT</fullName>
    </submittedName>
</protein>
<dbReference type="PROSITE" id="PS50850">
    <property type="entry name" value="MFS"/>
    <property type="match status" value="1"/>
</dbReference>
<keyword evidence="4 5" id="KW-0472">Membrane</keyword>
<dbReference type="GO" id="GO:0046943">
    <property type="term" value="F:carboxylic acid transmembrane transporter activity"/>
    <property type="evidence" value="ECO:0007669"/>
    <property type="project" value="TreeGrafter"/>
</dbReference>
<dbReference type="Pfam" id="PF07690">
    <property type="entry name" value="MFS_1"/>
    <property type="match status" value="1"/>
</dbReference>
<dbReference type="InterPro" id="IPR036259">
    <property type="entry name" value="MFS_trans_sf"/>
</dbReference>
<comment type="caution">
    <text evidence="7">The sequence shown here is derived from an EMBL/GenBank/DDBJ whole genome shotgun (WGS) entry which is preliminary data.</text>
</comment>
<dbReference type="InterPro" id="IPR020846">
    <property type="entry name" value="MFS_dom"/>
</dbReference>
<evidence type="ECO:0000313" key="8">
    <source>
        <dbReference type="Proteomes" id="UP000461670"/>
    </source>
</evidence>
<evidence type="ECO:0000256" key="2">
    <source>
        <dbReference type="ARBA" id="ARBA00022692"/>
    </source>
</evidence>
<dbReference type="GO" id="GO:0005886">
    <property type="term" value="C:plasma membrane"/>
    <property type="evidence" value="ECO:0007669"/>
    <property type="project" value="TreeGrafter"/>
</dbReference>
<evidence type="ECO:0000259" key="6">
    <source>
        <dbReference type="PROSITE" id="PS50850"/>
    </source>
</evidence>
<name>A0A7V8FS33_9BURK</name>
<comment type="subcellular location">
    <subcellularLocation>
        <location evidence="1">Membrane</location>
        <topology evidence="1">Multi-pass membrane protein</topology>
    </subcellularLocation>
</comment>
<keyword evidence="3 5" id="KW-1133">Transmembrane helix</keyword>
<dbReference type="PANTHER" id="PTHR23508:SF10">
    <property type="entry name" value="CARBOXYLIC ACID TRANSPORTER PROTEIN HOMOLOG"/>
    <property type="match status" value="1"/>
</dbReference>
<feature type="transmembrane region" description="Helical" evidence="5">
    <location>
        <begin position="124"/>
        <end position="145"/>
    </location>
</feature>
<feature type="transmembrane region" description="Helical" evidence="5">
    <location>
        <begin position="34"/>
        <end position="57"/>
    </location>
</feature>
<feature type="domain" description="Major facilitator superfamily (MFS) profile" evidence="6">
    <location>
        <begin position="1"/>
        <end position="191"/>
    </location>
</feature>
<evidence type="ECO:0000256" key="4">
    <source>
        <dbReference type="ARBA" id="ARBA00023136"/>
    </source>
</evidence>
<evidence type="ECO:0000313" key="7">
    <source>
        <dbReference type="EMBL" id="KAF1023815.1"/>
    </source>
</evidence>
<feature type="transmembrane region" description="Helical" evidence="5">
    <location>
        <begin position="89"/>
        <end position="112"/>
    </location>
</feature>
<proteinExistence type="predicted"/>
<keyword evidence="2 5" id="KW-0812">Transmembrane</keyword>
<dbReference type="Gene3D" id="1.20.1250.20">
    <property type="entry name" value="MFS general substrate transporter like domains"/>
    <property type="match status" value="1"/>
</dbReference>
<dbReference type="PANTHER" id="PTHR23508">
    <property type="entry name" value="CARBOXYLIC ACID TRANSPORTER PROTEIN HOMOLOG"/>
    <property type="match status" value="1"/>
</dbReference>
<evidence type="ECO:0000256" key="3">
    <source>
        <dbReference type="ARBA" id="ARBA00022989"/>
    </source>
</evidence>
<reference evidence="8" key="1">
    <citation type="journal article" date="2020" name="MBio">
        <title>Horizontal gene transfer to a defensive symbiont with a reduced genome amongst a multipartite beetle microbiome.</title>
        <authorList>
            <person name="Waterworth S.C."/>
            <person name="Florez L.V."/>
            <person name="Rees E.R."/>
            <person name="Hertweck C."/>
            <person name="Kaltenpoth M."/>
            <person name="Kwan J.C."/>
        </authorList>
    </citation>
    <scope>NUCLEOTIDE SEQUENCE [LARGE SCALE GENOMIC DNA]</scope>
</reference>
<feature type="transmembrane region" description="Helical" evidence="5">
    <location>
        <begin position="157"/>
        <end position="177"/>
    </location>
</feature>
<evidence type="ECO:0000256" key="5">
    <source>
        <dbReference type="SAM" id="Phobius"/>
    </source>
</evidence>
<evidence type="ECO:0000256" key="1">
    <source>
        <dbReference type="ARBA" id="ARBA00004141"/>
    </source>
</evidence>
<sequence>MLWVAFFMLMFSVYFSLSWTPKLLVEAGLSARQGVTGAVLLNLGGILGGSLFGALAVRLKLRRLAVGSLVLYALLTALFGVAAVNGLAFAFACAFVMGIFLFASMAGLYGLVPATYPATVRVTGMGWAIGVGRMGAIVAPLMAGVLLDAGWRPPSLYYAYAVPLLAAALAVVLMGLAREPRDLGRVQAAAR</sequence>
<gene>
    <name evidence="7" type="primary">mhbT_1</name>
    <name evidence="7" type="ORF">GAK30_00181</name>
</gene>
<accession>A0A7V8FS33</accession>
<dbReference type="InterPro" id="IPR011701">
    <property type="entry name" value="MFS"/>
</dbReference>